<proteinExistence type="predicted"/>
<dbReference type="PROSITE" id="PS50110">
    <property type="entry name" value="RESPONSE_REGULATORY"/>
    <property type="match status" value="1"/>
</dbReference>
<dbReference type="InterPro" id="IPR050595">
    <property type="entry name" value="Bact_response_regulator"/>
</dbReference>
<evidence type="ECO:0000313" key="6">
    <source>
        <dbReference type="Proteomes" id="UP000500961"/>
    </source>
</evidence>
<keyword evidence="6" id="KW-1185">Reference proteome</keyword>
<dbReference type="RefSeq" id="WP_173074851.1">
    <property type="nucleotide sequence ID" value="NZ_CP041345.1"/>
</dbReference>
<sequence length="131" mass="15131">MATNKRTILIVDDDIDYLFQLKFQVEKMGFDVVTAESQHDAEQVLKNLKPDLAILDLMMENEDSGFILSYKLKRRYPDVPVIIATAVSSETGMSFGISSEQERQWIKADLYLEKGIRPDQLHREILKLLKQ</sequence>
<keyword evidence="1 3" id="KW-0597">Phosphoprotein</keyword>
<feature type="modified residue" description="4-aspartylphosphate" evidence="3">
    <location>
        <position position="56"/>
    </location>
</feature>
<dbReference type="InterPro" id="IPR001789">
    <property type="entry name" value="Sig_transdc_resp-reg_receiver"/>
</dbReference>
<dbReference type="GO" id="GO:0000160">
    <property type="term" value="P:phosphorelay signal transduction system"/>
    <property type="evidence" value="ECO:0007669"/>
    <property type="project" value="UniProtKB-KW"/>
</dbReference>
<dbReference type="Gene3D" id="3.40.50.2300">
    <property type="match status" value="1"/>
</dbReference>
<evidence type="ECO:0000256" key="3">
    <source>
        <dbReference type="PROSITE-ProRule" id="PRU00169"/>
    </source>
</evidence>
<evidence type="ECO:0000256" key="2">
    <source>
        <dbReference type="ARBA" id="ARBA00023012"/>
    </source>
</evidence>
<feature type="domain" description="Response regulatory" evidence="4">
    <location>
        <begin position="7"/>
        <end position="129"/>
    </location>
</feature>
<dbReference type="KEGG" id="ttz:FHG85_08320"/>
<dbReference type="Proteomes" id="UP000500961">
    <property type="component" value="Chromosome"/>
</dbReference>
<protein>
    <submittedName>
        <fullName evidence="5">Response regulator</fullName>
    </submittedName>
</protein>
<dbReference type="EMBL" id="CP041345">
    <property type="protein sequence ID" value="QKG80265.1"/>
    <property type="molecule type" value="Genomic_DNA"/>
</dbReference>
<accession>A0A7D4CRT9</accession>
<reference evidence="5 6" key="1">
    <citation type="submission" date="2019-07" db="EMBL/GenBank/DDBJ databases">
        <title>Thalassofilum flectens gen. nov., sp. nov., a novel moderate thermophilic anaerobe from a shallow sea hot spring in Kunashir Island (Russia), representing a new family in the order Bacteroidales, and proposal of Thalassofilacea fam. nov.</title>
        <authorList>
            <person name="Kochetkova T.V."/>
            <person name="Podosokorskaya O.A."/>
            <person name="Novikov A."/>
            <person name="Elcheninov A.G."/>
            <person name="Toshchakov S.V."/>
            <person name="Kublanov I.V."/>
        </authorList>
    </citation>
    <scope>NUCLEOTIDE SEQUENCE [LARGE SCALE GENOMIC DNA]</scope>
    <source>
        <strain evidence="5 6">38-H</strain>
    </source>
</reference>
<gene>
    <name evidence="5" type="ORF">FHG85_08320</name>
</gene>
<dbReference type="PANTHER" id="PTHR44591:SF14">
    <property type="entry name" value="PROTEIN PILG"/>
    <property type="match status" value="1"/>
</dbReference>
<name>A0A7D4CRT9_9BACT</name>
<organism evidence="5 6">
    <name type="scientific">Tenuifilum thalassicum</name>
    <dbReference type="NCBI Taxonomy" id="2590900"/>
    <lineage>
        <taxon>Bacteria</taxon>
        <taxon>Pseudomonadati</taxon>
        <taxon>Bacteroidota</taxon>
        <taxon>Bacteroidia</taxon>
        <taxon>Bacteroidales</taxon>
        <taxon>Tenuifilaceae</taxon>
        <taxon>Tenuifilum</taxon>
    </lineage>
</organism>
<dbReference type="InterPro" id="IPR011006">
    <property type="entry name" value="CheY-like_superfamily"/>
</dbReference>
<evidence type="ECO:0000259" key="4">
    <source>
        <dbReference type="PROSITE" id="PS50110"/>
    </source>
</evidence>
<dbReference type="CDD" id="cd00156">
    <property type="entry name" value="REC"/>
    <property type="match status" value="1"/>
</dbReference>
<dbReference type="SMART" id="SM00448">
    <property type="entry name" value="REC"/>
    <property type="match status" value="1"/>
</dbReference>
<evidence type="ECO:0000313" key="5">
    <source>
        <dbReference type="EMBL" id="QKG80265.1"/>
    </source>
</evidence>
<dbReference type="AlphaFoldDB" id="A0A7D4CRT9"/>
<dbReference type="Pfam" id="PF00072">
    <property type="entry name" value="Response_reg"/>
    <property type="match status" value="1"/>
</dbReference>
<keyword evidence="2" id="KW-0902">Two-component regulatory system</keyword>
<dbReference type="SUPFAM" id="SSF52172">
    <property type="entry name" value="CheY-like"/>
    <property type="match status" value="1"/>
</dbReference>
<dbReference type="PANTHER" id="PTHR44591">
    <property type="entry name" value="STRESS RESPONSE REGULATOR PROTEIN 1"/>
    <property type="match status" value="1"/>
</dbReference>
<evidence type="ECO:0000256" key="1">
    <source>
        <dbReference type="ARBA" id="ARBA00022553"/>
    </source>
</evidence>